<evidence type="ECO:0000256" key="1">
    <source>
        <dbReference type="SAM" id="MobiDB-lite"/>
    </source>
</evidence>
<evidence type="ECO:0000313" key="4">
    <source>
        <dbReference type="Proteomes" id="UP001157418"/>
    </source>
</evidence>
<feature type="chain" id="PRO_5043695361" evidence="2">
    <location>
        <begin position="17"/>
        <end position="104"/>
    </location>
</feature>
<sequence length="104" mass="11776">MVLLLYPFLMFSLGLFKRYPGKRILPRSPAYVVESHAKPSTGHLCTLQLQGFTFRMTEVPPTPSTFPLLRQEERGTNQHSISYSSRPKNYDLDLPAAMTNSSEA</sequence>
<dbReference type="Proteomes" id="UP001157418">
    <property type="component" value="Unassembled WGS sequence"/>
</dbReference>
<dbReference type="AlphaFoldDB" id="A0AAU9NVS5"/>
<reference evidence="3 4" key="1">
    <citation type="submission" date="2022-01" db="EMBL/GenBank/DDBJ databases">
        <authorList>
            <person name="Xiong W."/>
            <person name="Schranz E."/>
        </authorList>
    </citation>
    <scope>NUCLEOTIDE SEQUENCE [LARGE SCALE GENOMIC DNA]</scope>
</reference>
<dbReference type="EMBL" id="CAKMRJ010005412">
    <property type="protein sequence ID" value="CAH1442102.1"/>
    <property type="molecule type" value="Genomic_DNA"/>
</dbReference>
<proteinExistence type="predicted"/>
<name>A0AAU9NVS5_9ASTR</name>
<feature type="compositionally biased region" description="Polar residues" evidence="1">
    <location>
        <begin position="77"/>
        <end position="87"/>
    </location>
</feature>
<keyword evidence="2" id="KW-0732">Signal</keyword>
<comment type="caution">
    <text evidence="3">The sequence shown here is derived from an EMBL/GenBank/DDBJ whole genome shotgun (WGS) entry which is preliminary data.</text>
</comment>
<organism evidence="3 4">
    <name type="scientific">Lactuca virosa</name>
    <dbReference type="NCBI Taxonomy" id="75947"/>
    <lineage>
        <taxon>Eukaryota</taxon>
        <taxon>Viridiplantae</taxon>
        <taxon>Streptophyta</taxon>
        <taxon>Embryophyta</taxon>
        <taxon>Tracheophyta</taxon>
        <taxon>Spermatophyta</taxon>
        <taxon>Magnoliopsida</taxon>
        <taxon>eudicotyledons</taxon>
        <taxon>Gunneridae</taxon>
        <taxon>Pentapetalae</taxon>
        <taxon>asterids</taxon>
        <taxon>campanulids</taxon>
        <taxon>Asterales</taxon>
        <taxon>Asteraceae</taxon>
        <taxon>Cichorioideae</taxon>
        <taxon>Cichorieae</taxon>
        <taxon>Lactucinae</taxon>
        <taxon>Lactuca</taxon>
    </lineage>
</organism>
<evidence type="ECO:0000313" key="3">
    <source>
        <dbReference type="EMBL" id="CAH1442102.1"/>
    </source>
</evidence>
<protein>
    <submittedName>
        <fullName evidence="3">Uncharacterized protein</fullName>
    </submittedName>
</protein>
<gene>
    <name evidence="3" type="ORF">LVIROSA_LOCUS28114</name>
</gene>
<evidence type="ECO:0000256" key="2">
    <source>
        <dbReference type="SAM" id="SignalP"/>
    </source>
</evidence>
<keyword evidence="4" id="KW-1185">Reference proteome</keyword>
<feature type="signal peptide" evidence="2">
    <location>
        <begin position="1"/>
        <end position="16"/>
    </location>
</feature>
<accession>A0AAU9NVS5</accession>
<feature type="region of interest" description="Disordered" evidence="1">
    <location>
        <begin position="63"/>
        <end position="104"/>
    </location>
</feature>